<dbReference type="PANTHER" id="PTHR32125:SF4">
    <property type="entry name" value="2-C-METHYL-D-ERYTHRITOL 4-PHOSPHATE CYTIDYLYLTRANSFERASE, CHLOROPLASTIC"/>
    <property type="match status" value="1"/>
</dbReference>
<dbReference type="OrthoDB" id="9806837at2"/>
<dbReference type="NCBIfam" id="TIGR00453">
    <property type="entry name" value="ispD"/>
    <property type="match status" value="1"/>
</dbReference>
<dbReference type="RefSeq" id="WP_088811902.1">
    <property type="nucleotide sequence ID" value="NZ_FYEX01000001.1"/>
</dbReference>
<dbReference type="AlphaFoldDB" id="A0A212SZN2"/>
<feature type="site" description="Positions MEP for the nucleophilic attack" evidence="7">
    <location>
        <position position="228"/>
    </location>
</feature>
<evidence type="ECO:0000256" key="4">
    <source>
        <dbReference type="ARBA" id="ARBA00022679"/>
    </source>
</evidence>
<feature type="site" description="Transition state stabilizer" evidence="7">
    <location>
        <position position="33"/>
    </location>
</feature>
<dbReference type="SUPFAM" id="SSF53448">
    <property type="entry name" value="Nucleotide-diphospho-sugar transferases"/>
    <property type="match status" value="1"/>
</dbReference>
<dbReference type="UniPathway" id="UPA00056">
    <property type="reaction ID" value="UER00093"/>
</dbReference>
<dbReference type="InterPro" id="IPR034683">
    <property type="entry name" value="IspD/TarI"/>
</dbReference>
<dbReference type="InterPro" id="IPR018294">
    <property type="entry name" value="ISPD_synthase_CS"/>
</dbReference>
<evidence type="ECO:0000256" key="6">
    <source>
        <dbReference type="ARBA" id="ARBA00023229"/>
    </source>
</evidence>
<keyword evidence="6 7" id="KW-0414">Isoprene biosynthesis</keyword>
<protein>
    <recommendedName>
        <fullName evidence="7">2-C-methyl-D-erythritol 4-phosphate cytidylyltransferase</fullName>
        <ecNumber evidence="7">2.7.7.60</ecNumber>
    </recommendedName>
    <alternativeName>
        <fullName evidence="7">4-diphosphocytidyl-2C-methyl-D-erythritol synthase</fullName>
    </alternativeName>
    <alternativeName>
        <fullName evidence="7">MEP cytidylyltransferase</fullName>
        <shortName evidence="7">MCT</shortName>
    </alternativeName>
</protein>
<feature type="site" description="Transition state stabilizer" evidence="7">
    <location>
        <position position="26"/>
    </location>
</feature>
<comment type="function">
    <text evidence="7">Catalyzes the formation of 4-diphosphocytidyl-2-C-methyl-D-erythritol from CTP and 2-C-methyl-D-erythritol 4-phosphate (MEP).</text>
</comment>
<dbReference type="InterPro" id="IPR050088">
    <property type="entry name" value="IspD/TarI_cytidylyltransf_bact"/>
</dbReference>
<keyword evidence="5 7" id="KW-0548">Nucleotidyltransferase</keyword>
<dbReference type="FunFam" id="3.90.550.10:FF:000003">
    <property type="entry name" value="2-C-methyl-D-erythritol 4-phosphate cytidylyltransferase"/>
    <property type="match status" value="1"/>
</dbReference>
<evidence type="ECO:0000313" key="9">
    <source>
        <dbReference type="Proteomes" id="UP000197215"/>
    </source>
</evidence>
<name>A0A212SZN2_9BURK</name>
<dbReference type="EC" id="2.7.7.60" evidence="7"/>
<dbReference type="Gene3D" id="3.90.550.10">
    <property type="entry name" value="Spore Coat Polysaccharide Biosynthesis Protein SpsA, Chain A"/>
    <property type="match status" value="1"/>
</dbReference>
<keyword evidence="4 7" id="KW-0808">Transferase</keyword>
<evidence type="ECO:0000313" key="8">
    <source>
        <dbReference type="EMBL" id="SNC59225.1"/>
    </source>
</evidence>
<dbReference type="GO" id="GO:0050518">
    <property type="term" value="F:2-C-methyl-D-erythritol 4-phosphate cytidylyltransferase activity"/>
    <property type="evidence" value="ECO:0007669"/>
    <property type="project" value="UniProtKB-UniRule"/>
</dbReference>
<dbReference type="Proteomes" id="UP000197215">
    <property type="component" value="Unassembled WGS sequence"/>
</dbReference>
<dbReference type="InterPro" id="IPR001228">
    <property type="entry name" value="IspD"/>
</dbReference>
<accession>A0A212SZN2</accession>
<evidence type="ECO:0000256" key="7">
    <source>
        <dbReference type="HAMAP-Rule" id="MF_00108"/>
    </source>
</evidence>
<dbReference type="InterPro" id="IPR029044">
    <property type="entry name" value="Nucleotide-diphossugar_trans"/>
</dbReference>
<dbReference type="PANTHER" id="PTHR32125">
    <property type="entry name" value="2-C-METHYL-D-ERYTHRITOL 4-PHOSPHATE CYTIDYLYLTRANSFERASE, CHLOROPLASTIC"/>
    <property type="match status" value="1"/>
</dbReference>
<evidence type="ECO:0000256" key="1">
    <source>
        <dbReference type="ARBA" id="ARBA00001282"/>
    </source>
</evidence>
<proteinExistence type="inferred from homology"/>
<dbReference type="PROSITE" id="PS01295">
    <property type="entry name" value="ISPD"/>
    <property type="match status" value="1"/>
</dbReference>
<organism evidence="8 9">
    <name type="scientific">Polynucleobacter victoriensis</name>
    <dbReference type="NCBI Taxonomy" id="2049319"/>
    <lineage>
        <taxon>Bacteria</taxon>
        <taxon>Pseudomonadati</taxon>
        <taxon>Pseudomonadota</taxon>
        <taxon>Betaproteobacteria</taxon>
        <taxon>Burkholderiales</taxon>
        <taxon>Burkholderiaceae</taxon>
        <taxon>Polynucleobacter</taxon>
    </lineage>
</organism>
<evidence type="ECO:0000256" key="5">
    <source>
        <dbReference type="ARBA" id="ARBA00022695"/>
    </source>
</evidence>
<gene>
    <name evidence="7" type="primary">ispD</name>
    <name evidence="8" type="ORF">SAMN06295916_0021</name>
</gene>
<evidence type="ECO:0000256" key="2">
    <source>
        <dbReference type="ARBA" id="ARBA00004787"/>
    </source>
</evidence>
<dbReference type="Pfam" id="PF01128">
    <property type="entry name" value="IspD"/>
    <property type="match status" value="1"/>
</dbReference>
<dbReference type="GO" id="GO:0019288">
    <property type="term" value="P:isopentenyl diphosphate biosynthetic process, methylerythritol 4-phosphate pathway"/>
    <property type="evidence" value="ECO:0007669"/>
    <property type="project" value="UniProtKB-UniRule"/>
</dbReference>
<dbReference type="CDD" id="cd02516">
    <property type="entry name" value="CDP-ME_synthetase"/>
    <property type="match status" value="1"/>
</dbReference>
<comment type="pathway">
    <text evidence="2 7">Isoprenoid biosynthesis; isopentenyl diphosphate biosynthesis via DXP pathway; isopentenyl diphosphate from 1-deoxy-D-xylulose 5-phosphate: step 2/6.</text>
</comment>
<dbReference type="HAMAP" id="MF_00108">
    <property type="entry name" value="IspD"/>
    <property type="match status" value="1"/>
</dbReference>
<dbReference type="EMBL" id="FYEX01000001">
    <property type="protein sequence ID" value="SNC59225.1"/>
    <property type="molecule type" value="Genomic_DNA"/>
</dbReference>
<evidence type="ECO:0000256" key="3">
    <source>
        <dbReference type="ARBA" id="ARBA00009789"/>
    </source>
</evidence>
<sequence>MNSAQTSQKTTPALHVLMPCAGTGSRMGFQSPKQFESLAGRPMALHALNTFLSMSEIKTIWVGVSPEAQELPTDSWPSDARFHLSPTGGATRQETVLNTLRAMSSAGVGADDWVLVHDAARPGLTIEAARRLILAVTEHVYVSGGILAMPMADTLKLISTQNPECIGKTLPRQGLWLAQTPQMFRVQALSEALSEAIQNKFDVTDEASAMERVGCEPLLVPGEWRNLKVTYPQDWALMDQILSMGNK</sequence>
<reference evidence="8 9" key="1">
    <citation type="submission" date="2017-06" db="EMBL/GenBank/DDBJ databases">
        <authorList>
            <person name="Kim H.J."/>
            <person name="Triplett B.A."/>
        </authorList>
    </citation>
    <scope>NUCLEOTIDE SEQUENCE [LARGE SCALE GENOMIC DNA]</scope>
    <source>
        <strain evidence="8 9">MWH-VicM1</strain>
    </source>
</reference>
<keyword evidence="9" id="KW-1185">Reference proteome</keyword>
<feature type="site" description="Positions MEP for the nucleophilic attack" evidence="7">
    <location>
        <position position="172"/>
    </location>
</feature>
<comment type="similarity">
    <text evidence="3 7">Belongs to the IspD/TarI cytidylyltransferase family. IspD subfamily.</text>
</comment>
<comment type="catalytic activity">
    <reaction evidence="1 7">
        <text>2-C-methyl-D-erythritol 4-phosphate + CTP + H(+) = 4-CDP-2-C-methyl-D-erythritol + diphosphate</text>
        <dbReference type="Rhea" id="RHEA:13429"/>
        <dbReference type="ChEBI" id="CHEBI:15378"/>
        <dbReference type="ChEBI" id="CHEBI:33019"/>
        <dbReference type="ChEBI" id="CHEBI:37563"/>
        <dbReference type="ChEBI" id="CHEBI:57823"/>
        <dbReference type="ChEBI" id="CHEBI:58262"/>
        <dbReference type="EC" id="2.7.7.60"/>
    </reaction>
</comment>